<keyword evidence="2" id="KW-1185">Reference proteome</keyword>
<organism evidence="1 2">
    <name type="scientific">Lacticaseibacillus camelliae DSM 22697 = JCM 13995</name>
    <dbReference type="NCBI Taxonomy" id="1423730"/>
    <lineage>
        <taxon>Bacteria</taxon>
        <taxon>Bacillati</taxon>
        <taxon>Bacillota</taxon>
        <taxon>Bacilli</taxon>
        <taxon>Lactobacillales</taxon>
        <taxon>Lactobacillaceae</taxon>
        <taxon>Lacticaseibacillus</taxon>
    </lineage>
</organism>
<dbReference type="STRING" id="1423730.FC75_GL001403"/>
<dbReference type="AlphaFoldDB" id="A0A0R2FG71"/>
<sequence>MKVVDRCDIAFAANKISPKTDFVTGKRSMMWSVARRQHMLDERLIGTTFTLTHPGNGEVILFGIHYHYRLLDSATTGDLVVVAEASALGLGVRLAKRQLQY</sequence>
<dbReference type="EMBL" id="AYZJ01000027">
    <property type="protein sequence ID" value="KRN23549.1"/>
    <property type="molecule type" value="Genomic_DNA"/>
</dbReference>
<gene>
    <name evidence="1" type="ORF">FC75_GL001403</name>
</gene>
<protein>
    <submittedName>
        <fullName evidence="1">Uncharacterized protein</fullName>
    </submittedName>
</protein>
<evidence type="ECO:0000313" key="2">
    <source>
        <dbReference type="Proteomes" id="UP000050865"/>
    </source>
</evidence>
<comment type="caution">
    <text evidence="1">The sequence shown here is derived from an EMBL/GenBank/DDBJ whole genome shotgun (WGS) entry which is preliminary data.</text>
</comment>
<dbReference type="Proteomes" id="UP000050865">
    <property type="component" value="Unassembled WGS sequence"/>
</dbReference>
<name>A0A0R2FG71_9LACO</name>
<reference evidence="1 2" key="1">
    <citation type="journal article" date="2015" name="Genome Announc.">
        <title>Expanding the biotechnology potential of lactobacilli through comparative genomics of 213 strains and associated genera.</title>
        <authorList>
            <person name="Sun Z."/>
            <person name="Harris H.M."/>
            <person name="McCann A."/>
            <person name="Guo C."/>
            <person name="Argimon S."/>
            <person name="Zhang W."/>
            <person name="Yang X."/>
            <person name="Jeffery I.B."/>
            <person name="Cooney J.C."/>
            <person name="Kagawa T.F."/>
            <person name="Liu W."/>
            <person name="Song Y."/>
            <person name="Salvetti E."/>
            <person name="Wrobel A."/>
            <person name="Rasinkangas P."/>
            <person name="Parkhill J."/>
            <person name="Rea M.C."/>
            <person name="O'Sullivan O."/>
            <person name="Ritari J."/>
            <person name="Douillard F.P."/>
            <person name="Paul Ross R."/>
            <person name="Yang R."/>
            <person name="Briner A.E."/>
            <person name="Felis G.E."/>
            <person name="de Vos W.M."/>
            <person name="Barrangou R."/>
            <person name="Klaenhammer T.R."/>
            <person name="Caufield P.W."/>
            <person name="Cui Y."/>
            <person name="Zhang H."/>
            <person name="O'Toole P.W."/>
        </authorList>
    </citation>
    <scope>NUCLEOTIDE SEQUENCE [LARGE SCALE GENOMIC DNA]</scope>
    <source>
        <strain evidence="1 2">DSM 22697</strain>
    </source>
</reference>
<dbReference type="PATRIC" id="fig|1423730.4.peg.1475"/>
<evidence type="ECO:0000313" key="1">
    <source>
        <dbReference type="EMBL" id="KRN23549.1"/>
    </source>
</evidence>
<proteinExistence type="predicted"/>
<accession>A0A0R2FG71</accession>